<protein>
    <submittedName>
        <fullName evidence="2">Uncharacterized protein</fullName>
    </submittedName>
</protein>
<dbReference type="EMBL" id="CP002530">
    <property type="protein sequence ID" value="ADY34716.1"/>
    <property type="molecule type" value="Genomic_DNA"/>
</dbReference>
<reference evidence="2 3" key="1">
    <citation type="journal article" date="2011" name="Stand. Genomic Sci.">
        <title>Complete genome sequence of Bacteroides salanitronis type strain (BL78).</title>
        <authorList>
            <person name="Gronow S."/>
            <person name="Held B."/>
            <person name="Lucas S."/>
            <person name="Lapidus A."/>
            <person name="Del Rio T.G."/>
            <person name="Nolan M."/>
            <person name="Tice H."/>
            <person name="Deshpande S."/>
            <person name="Cheng J.F."/>
            <person name="Pitluck S."/>
            <person name="Liolios K."/>
            <person name="Pagani I."/>
            <person name="Ivanova N."/>
            <person name="Mavromatis K."/>
            <person name="Pati A."/>
            <person name="Tapia R."/>
            <person name="Han C."/>
            <person name="Goodwin L."/>
            <person name="Chen A."/>
            <person name="Palaniappan K."/>
            <person name="Land M."/>
            <person name="Hauser L."/>
            <person name="Chang Y.J."/>
            <person name="Jeffries C.D."/>
            <person name="Brambilla E.M."/>
            <person name="Rohde M."/>
            <person name="Goker M."/>
            <person name="Detter J.C."/>
            <person name="Woyke T."/>
            <person name="Bristow J."/>
            <person name="Markowitz V."/>
            <person name="Hugenholtz P."/>
            <person name="Kyrpides N.C."/>
            <person name="Klenk H.P."/>
            <person name="Eisen J.A."/>
        </authorList>
    </citation>
    <scope>NUCLEOTIDE SEQUENCE [LARGE SCALE GENOMIC DNA]</scope>
    <source>
        <strain evidence="2 3">DSM 18170</strain>
    </source>
</reference>
<feature type="compositionally biased region" description="Basic residues" evidence="1">
    <location>
        <begin position="134"/>
        <end position="143"/>
    </location>
</feature>
<dbReference type="Proteomes" id="UP000007486">
    <property type="component" value="Chromosome"/>
</dbReference>
<dbReference type="HOGENOM" id="CLU_1552196_0_0_10"/>
<keyword evidence="3" id="KW-1185">Reference proteome</keyword>
<name>F0R4M6_PHOSB</name>
<accession>F0R4M6</accession>
<dbReference type="OrthoDB" id="894068at2"/>
<dbReference type="KEGG" id="bsa:Bacsa_0103"/>
<proteinExistence type="predicted"/>
<sequence length="159" mass="18560">MKTMHLYLVMGALICTTSLFAQVPERKRERLTDEQRIERQAMRMNKELLLDDETSAKFLPLYKEYLQALAECRPAAPDSASRPRKSELTDEELDQRMQACFECQKKRVETKETYYAKFKKILTMRQVEKIFAPRPKHPRRTPGKKAPAGAPLPPHLLVR</sequence>
<dbReference type="AlphaFoldDB" id="F0R4M6"/>
<feature type="region of interest" description="Disordered" evidence="1">
    <location>
        <begin position="130"/>
        <end position="159"/>
    </location>
</feature>
<evidence type="ECO:0000313" key="2">
    <source>
        <dbReference type="EMBL" id="ADY34716.1"/>
    </source>
</evidence>
<dbReference type="RefSeq" id="WP_013616178.1">
    <property type="nucleotide sequence ID" value="NC_015164.1"/>
</dbReference>
<evidence type="ECO:0000256" key="1">
    <source>
        <dbReference type="SAM" id="MobiDB-lite"/>
    </source>
</evidence>
<dbReference type="eggNOG" id="ENOG5032192">
    <property type="taxonomic scope" value="Bacteria"/>
</dbReference>
<feature type="compositionally biased region" description="Pro residues" evidence="1">
    <location>
        <begin position="150"/>
        <end position="159"/>
    </location>
</feature>
<evidence type="ECO:0000313" key="3">
    <source>
        <dbReference type="Proteomes" id="UP000007486"/>
    </source>
</evidence>
<gene>
    <name evidence="2" type="ordered locus">Bacsa_0103</name>
</gene>
<organism evidence="2 3">
    <name type="scientific">Phocaeicola salanitronis (strain DSM 18170 / JCM 13657 / CCUG 60908 / BL78)</name>
    <name type="common">Bacteroides salanitronis</name>
    <dbReference type="NCBI Taxonomy" id="667015"/>
    <lineage>
        <taxon>Bacteria</taxon>
        <taxon>Pseudomonadati</taxon>
        <taxon>Bacteroidota</taxon>
        <taxon>Bacteroidia</taxon>
        <taxon>Bacteroidales</taxon>
        <taxon>Bacteroidaceae</taxon>
        <taxon>Phocaeicola</taxon>
    </lineage>
</organism>